<reference evidence="2" key="1">
    <citation type="submission" date="2020-10" db="EMBL/GenBank/DDBJ databases">
        <title>Complete genome sequence of Bacillus velezensis NST6.</title>
        <authorList>
            <person name="Choi J."/>
        </authorList>
    </citation>
    <scope>NUCLEOTIDE SEQUENCE [LARGE SCALE GENOMIC DNA]</scope>
    <source>
        <strain evidence="2">NST6</strain>
    </source>
</reference>
<evidence type="ECO:0000313" key="2">
    <source>
        <dbReference type="Proteomes" id="UP000587477"/>
    </source>
</evidence>
<gene>
    <name evidence="1" type="ORF">BACVE_001043</name>
</gene>
<proteinExistence type="predicted"/>
<dbReference type="EMBL" id="CP063687">
    <property type="protein sequence ID" value="QOY26094.1"/>
    <property type="molecule type" value="Genomic_DNA"/>
</dbReference>
<dbReference type="AlphaFoldDB" id="A0A7D7C544"/>
<dbReference type="Pfam" id="PF08892">
    <property type="entry name" value="YqcI_YcgG"/>
    <property type="match status" value="1"/>
</dbReference>
<dbReference type="InterPro" id="IPR014988">
    <property type="entry name" value="Uncharacterised_YqcI/YcgG"/>
</dbReference>
<name>A0A7D7C544_BACVE</name>
<dbReference type="PANTHER" id="PTHR40045:SF1">
    <property type="entry name" value="YQCI_YCGG FAMILY PROTEIN"/>
    <property type="match status" value="1"/>
</dbReference>
<accession>A0A7D7C544</accession>
<dbReference type="Proteomes" id="UP000587477">
    <property type="component" value="Chromosome"/>
</dbReference>
<dbReference type="RefSeq" id="WP_017418992.1">
    <property type="nucleotide sequence ID" value="NZ_BDDG01000012.1"/>
</dbReference>
<dbReference type="PANTHER" id="PTHR40045">
    <property type="entry name" value="YCGG FAMILY PROTEIN"/>
    <property type="match status" value="1"/>
</dbReference>
<sequence>MKTNEAILFKKSDLEAGINVPDWFTEEYLNYKEKVCNKDFPCYFATTAENKGDLYYSYVEDDLLDAVKALKTFLEKRDANNIYEQNIIIFFKPELQKKNIEFYRKRTWEILNFLHENDPSGWPSDVPKDPEDPQWGFCFGGEELFITSCFPPLLKRKSRNLGNSLVLVIQPNSIFNGIESHNPKGRKVRQLIRTRLGKWDDVPPHPDLSELGEVQGERWKNYVYDDDNIPFKGKCPFKNTLQYK</sequence>
<protein>
    <submittedName>
        <fullName evidence="1">Uncharacterized protein</fullName>
    </submittedName>
</protein>
<evidence type="ECO:0000313" key="1">
    <source>
        <dbReference type="EMBL" id="QOY26094.1"/>
    </source>
</evidence>
<organism evidence="1 2">
    <name type="scientific">Bacillus velezensis</name>
    <dbReference type="NCBI Taxonomy" id="492670"/>
    <lineage>
        <taxon>Bacteria</taxon>
        <taxon>Bacillati</taxon>
        <taxon>Bacillota</taxon>
        <taxon>Bacilli</taxon>
        <taxon>Bacillales</taxon>
        <taxon>Bacillaceae</taxon>
        <taxon>Bacillus</taxon>
        <taxon>Bacillus amyloliquefaciens group</taxon>
    </lineage>
</organism>